<gene>
    <name evidence="2" type="ORF">COV01_01155</name>
</gene>
<protein>
    <submittedName>
        <fullName evidence="2">Uncharacterized protein</fullName>
    </submittedName>
</protein>
<feature type="transmembrane region" description="Helical" evidence="1">
    <location>
        <begin position="12"/>
        <end position="32"/>
    </location>
</feature>
<organism evidence="2 3">
    <name type="scientific">Candidatus Taylorbacteria bacterium CG10_big_fil_rev_8_21_14_0_10_41_48</name>
    <dbReference type="NCBI Taxonomy" id="1975024"/>
    <lineage>
        <taxon>Bacteria</taxon>
        <taxon>Candidatus Tayloriibacteriota</taxon>
    </lineage>
</organism>
<evidence type="ECO:0000313" key="3">
    <source>
        <dbReference type="Proteomes" id="UP000228700"/>
    </source>
</evidence>
<evidence type="ECO:0000256" key="1">
    <source>
        <dbReference type="SAM" id="Phobius"/>
    </source>
</evidence>
<evidence type="ECO:0000313" key="2">
    <source>
        <dbReference type="EMBL" id="PJE74621.1"/>
    </source>
</evidence>
<proteinExistence type="predicted"/>
<sequence>MSWSGKRKFGYFALFIVAIILFAGVPVFFTVYKPATCTDNKQNQGERGVDCGGPCNRLCSADFSEPRVLWTYSSRVVPGVYNAMAYGENPNQSVGAENVSYSIKLYDAQGILVAEKKGRGSIPPGSKFALFEGGIQTGQRIPTRATLEFTSPIDWVPARPYTSLKTISIDVIPDGAGTRAEAKIKNEYVSTIISGIDAFIVLYDKDGNRVAFSKTRIESITPSESQILYFTWPEAVASRVVKTELIFSGSIR</sequence>
<keyword evidence="1" id="KW-0812">Transmembrane</keyword>
<keyword evidence="1" id="KW-0472">Membrane</keyword>
<accession>A0A2M8LDI4</accession>
<dbReference type="Proteomes" id="UP000228700">
    <property type="component" value="Unassembled WGS sequence"/>
</dbReference>
<dbReference type="AlphaFoldDB" id="A0A2M8LDI4"/>
<reference evidence="3" key="1">
    <citation type="submission" date="2017-09" db="EMBL/GenBank/DDBJ databases">
        <title>Depth-based differentiation of microbial function through sediment-hosted aquifers and enrichment of novel symbionts in the deep terrestrial subsurface.</title>
        <authorList>
            <person name="Probst A.J."/>
            <person name="Ladd B."/>
            <person name="Jarett J.K."/>
            <person name="Geller-Mcgrath D.E."/>
            <person name="Sieber C.M.K."/>
            <person name="Emerson J.B."/>
            <person name="Anantharaman K."/>
            <person name="Thomas B.C."/>
            <person name="Malmstrom R."/>
            <person name="Stieglmeier M."/>
            <person name="Klingl A."/>
            <person name="Woyke T."/>
            <person name="Ryan C.M."/>
            <person name="Banfield J.F."/>
        </authorList>
    </citation>
    <scope>NUCLEOTIDE SEQUENCE [LARGE SCALE GENOMIC DNA]</scope>
</reference>
<name>A0A2M8LDI4_9BACT</name>
<dbReference type="EMBL" id="PFEQ01000001">
    <property type="protein sequence ID" value="PJE74621.1"/>
    <property type="molecule type" value="Genomic_DNA"/>
</dbReference>
<keyword evidence="1" id="KW-1133">Transmembrane helix</keyword>
<comment type="caution">
    <text evidence="2">The sequence shown here is derived from an EMBL/GenBank/DDBJ whole genome shotgun (WGS) entry which is preliminary data.</text>
</comment>